<dbReference type="Gene3D" id="3.40.1440.10">
    <property type="entry name" value="GIY-YIG endonuclease"/>
    <property type="match status" value="1"/>
</dbReference>
<dbReference type="PROSITE" id="PS50164">
    <property type="entry name" value="GIY_YIG"/>
    <property type="match status" value="1"/>
</dbReference>
<gene>
    <name evidence="3" type="ORF">LB452_10865</name>
</gene>
<comment type="similarity">
    <text evidence="1">Belongs to the UPF0213 family.</text>
</comment>
<dbReference type="Pfam" id="PF01541">
    <property type="entry name" value="GIY-YIG"/>
    <property type="match status" value="1"/>
</dbReference>
<evidence type="ECO:0000259" key="2">
    <source>
        <dbReference type="PROSITE" id="PS50164"/>
    </source>
</evidence>
<dbReference type="CDD" id="cd10449">
    <property type="entry name" value="GIY-YIG_SLX1_like"/>
    <property type="match status" value="1"/>
</dbReference>
<keyword evidence="4" id="KW-1185">Reference proteome</keyword>
<name>A0ABS7XKB0_9FLAO</name>
<dbReference type="RefSeq" id="WP_224461759.1">
    <property type="nucleotide sequence ID" value="NZ_JAIQZE010000012.1"/>
</dbReference>
<feature type="domain" description="GIY-YIG" evidence="2">
    <location>
        <begin position="3"/>
        <end position="80"/>
    </location>
</feature>
<proteinExistence type="inferred from homology"/>
<evidence type="ECO:0000256" key="1">
    <source>
        <dbReference type="ARBA" id="ARBA00007435"/>
    </source>
</evidence>
<dbReference type="InterPro" id="IPR035901">
    <property type="entry name" value="GIY-YIG_endonuc_sf"/>
</dbReference>
<dbReference type="PANTHER" id="PTHR34477:SF1">
    <property type="entry name" value="UPF0213 PROTEIN YHBQ"/>
    <property type="match status" value="1"/>
</dbReference>
<accession>A0ABS7XKB0</accession>
<comment type="caution">
    <text evidence="3">The sequence shown here is derived from an EMBL/GenBank/DDBJ whole genome shotgun (WGS) entry which is preliminary data.</text>
</comment>
<dbReference type="InterPro" id="IPR050190">
    <property type="entry name" value="UPF0213_domain"/>
</dbReference>
<dbReference type="Proteomes" id="UP001199314">
    <property type="component" value="Unassembled WGS sequence"/>
</dbReference>
<evidence type="ECO:0000313" key="3">
    <source>
        <dbReference type="EMBL" id="MBZ9779422.1"/>
    </source>
</evidence>
<dbReference type="InterPro" id="IPR000305">
    <property type="entry name" value="GIY-YIG_endonuc"/>
</dbReference>
<reference evidence="4" key="1">
    <citation type="submission" date="2023-07" db="EMBL/GenBank/DDBJ databases">
        <title>Novel species isolated from saline lakes on Tibetan Plateau.</title>
        <authorList>
            <person name="Lu H."/>
        </authorList>
    </citation>
    <scope>NUCLEOTIDE SEQUENCE [LARGE SCALE GENOMIC DNA]</scope>
    <source>
        <strain evidence="4">CAK8W</strain>
    </source>
</reference>
<dbReference type="PANTHER" id="PTHR34477">
    <property type="entry name" value="UPF0213 PROTEIN YHBQ"/>
    <property type="match status" value="1"/>
</dbReference>
<organism evidence="3 4">
    <name type="scientific">Psychroflexus longus</name>
    <dbReference type="NCBI Taxonomy" id="2873596"/>
    <lineage>
        <taxon>Bacteria</taxon>
        <taxon>Pseudomonadati</taxon>
        <taxon>Bacteroidota</taxon>
        <taxon>Flavobacteriia</taxon>
        <taxon>Flavobacteriales</taxon>
        <taxon>Flavobacteriaceae</taxon>
        <taxon>Psychroflexus</taxon>
    </lineage>
</organism>
<evidence type="ECO:0000313" key="4">
    <source>
        <dbReference type="Proteomes" id="UP001199314"/>
    </source>
</evidence>
<sequence length="87" mass="10655">MKDFYYVYILQSETDGKNYAGYTQDLNLRFEQHNKGYVESTKNRRPFKMIYFEACLCQNDALRREKYFKTHYGKMFLKNRLKSYFTG</sequence>
<dbReference type="EMBL" id="JAIQZE010000012">
    <property type="protein sequence ID" value="MBZ9779422.1"/>
    <property type="molecule type" value="Genomic_DNA"/>
</dbReference>
<protein>
    <submittedName>
        <fullName evidence="3">GIY-YIG nuclease family protein</fullName>
    </submittedName>
</protein>
<dbReference type="SUPFAM" id="SSF82771">
    <property type="entry name" value="GIY-YIG endonuclease"/>
    <property type="match status" value="1"/>
</dbReference>